<dbReference type="InterPro" id="IPR013225">
    <property type="entry name" value="PaaX_C"/>
</dbReference>
<dbReference type="EMBL" id="JACHJT010000001">
    <property type="protein sequence ID" value="MBB4932647.1"/>
    <property type="molecule type" value="Genomic_DNA"/>
</dbReference>
<evidence type="ECO:0000313" key="6">
    <source>
        <dbReference type="Proteomes" id="UP000523007"/>
    </source>
</evidence>
<comment type="caution">
    <text evidence="5">The sequence shown here is derived from an EMBL/GenBank/DDBJ whole genome shotgun (WGS) entry which is preliminary data.</text>
</comment>
<dbReference type="PANTHER" id="PTHR30319">
    <property type="entry name" value="PHENYLACETIC ACID REGULATOR-RELATED TRANSCRIPTIONAL REPRESSOR"/>
    <property type="match status" value="1"/>
</dbReference>
<evidence type="ECO:0000259" key="4">
    <source>
        <dbReference type="Pfam" id="PF20803"/>
    </source>
</evidence>
<dbReference type="Pfam" id="PF07848">
    <property type="entry name" value="PaaX"/>
    <property type="match status" value="1"/>
</dbReference>
<feature type="domain" description="Transcriptional repressor PaaX-like C-terminal" evidence="3">
    <location>
        <begin position="183"/>
        <end position="267"/>
    </location>
</feature>
<reference evidence="5 6" key="1">
    <citation type="submission" date="2020-08" db="EMBL/GenBank/DDBJ databases">
        <title>Sequencing the genomes of 1000 actinobacteria strains.</title>
        <authorList>
            <person name="Klenk H.-P."/>
        </authorList>
    </citation>
    <scope>NUCLEOTIDE SEQUENCE [LARGE SCALE GENOMIC DNA]</scope>
    <source>
        <strain evidence="5 6">DSM 102030</strain>
    </source>
</reference>
<sequence length="335" mass="37645">MPPPRRPNGAKPQELLTALLGDFWYWREEHIPSAALVELLGDFGITPAGARSAMRRLSARGLLTVARNGRTTAYGIPPRTVAVIVEHTYRMLTFGSSAPQWDGMWTVVAFSVPEEDRGLRSELRTRLRVLRFAALYDGVWVTPHDETEAALAMLDELGVTTATVLRSTEAGRESAESGLREAFDLSEHALAYRGFADYYEPLLERVNAGQVGPAEALRTRTEVGADWRRFQETDPDLPAELLPADWERDRARRVFTEIYERLGPVAELRFRQVLARVSPDLAQLAARHDWESVSALYESLGDRARGDTPFERASEARRLSEAARARQSRSGDRER</sequence>
<dbReference type="GO" id="GO:0006351">
    <property type="term" value="P:DNA-templated transcription"/>
    <property type="evidence" value="ECO:0007669"/>
    <property type="project" value="TreeGrafter"/>
</dbReference>
<dbReference type="InterPro" id="IPR012906">
    <property type="entry name" value="PaaX-like_N"/>
</dbReference>
<dbReference type="InterPro" id="IPR048846">
    <property type="entry name" value="PaaX-like_central"/>
</dbReference>
<feature type="domain" description="Transcriptional repressor PaaX-like N-terminal" evidence="2">
    <location>
        <begin position="15"/>
        <end position="74"/>
    </location>
</feature>
<dbReference type="Gene3D" id="1.10.10.10">
    <property type="entry name" value="Winged helix-like DNA-binding domain superfamily/Winged helix DNA-binding domain"/>
    <property type="match status" value="1"/>
</dbReference>
<protein>
    <submittedName>
        <fullName evidence="5">Phenylacetic acid degradation operon negative regulatory protein</fullName>
    </submittedName>
</protein>
<dbReference type="Gene3D" id="3.30.70.2650">
    <property type="match status" value="1"/>
</dbReference>
<accession>A0A7W7RIR8</accession>
<organism evidence="5 6">
    <name type="scientific">Lipingzhangella halophila</name>
    <dbReference type="NCBI Taxonomy" id="1783352"/>
    <lineage>
        <taxon>Bacteria</taxon>
        <taxon>Bacillati</taxon>
        <taxon>Actinomycetota</taxon>
        <taxon>Actinomycetes</taxon>
        <taxon>Streptosporangiales</taxon>
        <taxon>Nocardiopsidaceae</taxon>
        <taxon>Lipingzhangella</taxon>
    </lineage>
</organism>
<dbReference type="Pfam" id="PF08223">
    <property type="entry name" value="PaaX_C"/>
    <property type="match status" value="1"/>
</dbReference>
<dbReference type="RefSeq" id="WP_184580221.1">
    <property type="nucleotide sequence ID" value="NZ_JACHJT010000001.1"/>
</dbReference>
<dbReference type="AlphaFoldDB" id="A0A7W7RIR8"/>
<keyword evidence="6" id="KW-1185">Reference proteome</keyword>
<evidence type="ECO:0000256" key="1">
    <source>
        <dbReference type="SAM" id="MobiDB-lite"/>
    </source>
</evidence>
<dbReference type="InterPro" id="IPR036388">
    <property type="entry name" value="WH-like_DNA-bd_sf"/>
</dbReference>
<dbReference type="PANTHER" id="PTHR30319:SF1">
    <property type="entry name" value="TRANSCRIPTIONAL REPRESSOR PAAX"/>
    <property type="match status" value="1"/>
</dbReference>
<evidence type="ECO:0000313" key="5">
    <source>
        <dbReference type="EMBL" id="MBB4932647.1"/>
    </source>
</evidence>
<gene>
    <name evidence="5" type="ORF">F4561_003467</name>
</gene>
<feature type="domain" description="Transcriptional repressor PaaX-like central Cas2-like" evidence="4">
    <location>
        <begin position="99"/>
        <end position="174"/>
    </location>
</feature>
<dbReference type="Pfam" id="PF20803">
    <property type="entry name" value="PaaX_M"/>
    <property type="match status" value="1"/>
</dbReference>
<name>A0A7W7RIR8_9ACTN</name>
<evidence type="ECO:0000259" key="3">
    <source>
        <dbReference type="Pfam" id="PF08223"/>
    </source>
</evidence>
<feature type="region of interest" description="Disordered" evidence="1">
    <location>
        <begin position="303"/>
        <end position="335"/>
    </location>
</feature>
<dbReference type="Gene3D" id="1.20.58.1460">
    <property type="match status" value="1"/>
</dbReference>
<dbReference type="Proteomes" id="UP000523007">
    <property type="component" value="Unassembled WGS sequence"/>
</dbReference>
<proteinExistence type="predicted"/>
<evidence type="ECO:0000259" key="2">
    <source>
        <dbReference type="Pfam" id="PF07848"/>
    </source>
</evidence>